<gene>
    <name evidence="2" type="ORF">RFULGI_LOCUS750</name>
</gene>
<evidence type="ECO:0000256" key="1">
    <source>
        <dbReference type="SAM" id="MobiDB-lite"/>
    </source>
</evidence>
<evidence type="ECO:0000313" key="3">
    <source>
        <dbReference type="Proteomes" id="UP000789396"/>
    </source>
</evidence>
<proteinExistence type="predicted"/>
<accession>A0A9N8YZE1</accession>
<dbReference type="AlphaFoldDB" id="A0A9N8YZE1"/>
<evidence type="ECO:0000313" key="2">
    <source>
        <dbReference type="EMBL" id="CAG8462615.1"/>
    </source>
</evidence>
<keyword evidence="3" id="KW-1185">Reference proteome</keyword>
<protein>
    <submittedName>
        <fullName evidence="2">12330_t:CDS:1</fullName>
    </submittedName>
</protein>
<comment type="caution">
    <text evidence="2">The sequence shown here is derived from an EMBL/GenBank/DDBJ whole genome shotgun (WGS) entry which is preliminary data.</text>
</comment>
<feature type="region of interest" description="Disordered" evidence="1">
    <location>
        <begin position="1"/>
        <end position="38"/>
    </location>
</feature>
<reference evidence="2" key="1">
    <citation type="submission" date="2021-06" db="EMBL/GenBank/DDBJ databases">
        <authorList>
            <person name="Kallberg Y."/>
            <person name="Tangrot J."/>
            <person name="Rosling A."/>
        </authorList>
    </citation>
    <scope>NUCLEOTIDE SEQUENCE</scope>
    <source>
        <strain evidence="2">IN212</strain>
    </source>
</reference>
<dbReference type="EMBL" id="CAJVPZ010000367">
    <property type="protein sequence ID" value="CAG8462615.1"/>
    <property type="molecule type" value="Genomic_DNA"/>
</dbReference>
<sequence length="89" mass="10426">MDDSNDEIPPKKSIQKTDQITNKKLKKKRTYTSLKHDAQKKKNLYTSLKCDDNKEKTKLDDTIGKEKVPEWTTPITKFHQEKAPKKPIK</sequence>
<dbReference type="Proteomes" id="UP000789396">
    <property type="component" value="Unassembled WGS sequence"/>
</dbReference>
<name>A0A9N8YZE1_9GLOM</name>
<organism evidence="2 3">
    <name type="scientific">Racocetra fulgida</name>
    <dbReference type="NCBI Taxonomy" id="60492"/>
    <lineage>
        <taxon>Eukaryota</taxon>
        <taxon>Fungi</taxon>
        <taxon>Fungi incertae sedis</taxon>
        <taxon>Mucoromycota</taxon>
        <taxon>Glomeromycotina</taxon>
        <taxon>Glomeromycetes</taxon>
        <taxon>Diversisporales</taxon>
        <taxon>Gigasporaceae</taxon>
        <taxon>Racocetra</taxon>
    </lineage>
</organism>